<dbReference type="FunFam" id="1.10.472.130:FF:000002">
    <property type="entry name" value="Cytoplasmic dynein heavy chain 1"/>
    <property type="match status" value="1"/>
</dbReference>
<evidence type="ECO:0000256" key="5">
    <source>
        <dbReference type="ARBA" id="ARBA00022490"/>
    </source>
</evidence>
<dbReference type="Gene3D" id="3.10.490.20">
    <property type="match status" value="1"/>
</dbReference>
<keyword evidence="9" id="KW-0067">ATP-binding</keyword>
<dbReference type="FunFam" id="3.20.180.20:FF:000002">
    <property type="entry name" value="Cytoplasmic dynein heavy chain 1"/>
    <property type="match status" value="1"/>
</dbReference>
<dbReference type="Pfam" id="PF18199">
    <property type="entry name" value="Dynein_C"/>
    <property type="match status" value="1"/>
</dbReference>
<dbReference type="FunFam" id="3.40.50.300:FF:000071">
    <property type="entry name" value="Cytoplasmic dynein heavy chain 1"/>
    <property type="match status" value="1"/>
</dbReference>
<dbReference type="InterPro" id="IPR003593">
    <property type="entry name" value="AAA+_ATPase"/>
</dbReference>
<dbReference type="InterPro" id="IPR041466">
    <property type="entry name" value="Dynein_AAA5_ext"/>
</dbReference>
<evidence type="ECO:0000256" key="7">
    <source>
        <dbReference type="ARBA" id="ARBA00022737"/>
    </source>
</evidence>
<dbReference type="InterPro" id="IPR042219">
    <property type="entry name" value="AAA_lid_11_sf"/>
</dbReference>
<dbReference type="PANTHER" id="PTHR46532">
    <property type="entry name" value="MALE FERTILITY FACTOR KL5"/>
    <property type="match status" value="1"/>
</dbReference>
<dbReference type="FunFam" id="1.20.920.30:FF:000001">
    <property type="entry name" value="Cytoplasmic dynein heavy chain 1"/>
    <property type="match status" value="1"/>
</dbReference>
<keyword evidence="18" id="KW-1185">Reference proteome</keyword>
<dbReference type="Pfam" id="PF22597">
    <property type="entry name" value="DYN_lid"/>
    <property type="match status" value="1"/>
</dbReference>
<dbReference type="Gene3D" id="3.20.180.20">
    <property type="entry name" value="Dynein heavy chain, N-terminal domain 2"/>
    <property type="match status" value="1"/>
</dbReference>
<dbReference type="FunFam" id="3.40.50.300:FF:000373">
    <property type="entry name" value="Cytoplasmic dynein heavy chain 2"/>
    <property type="match status" value="1"/>
</dbReference>
<dbReference type="GO" id="GO:0005524">
    <property type="term" value="F:ATP binding"/>
    <property type="evidence" value="ECO:0007669"/>
    <property type="project" value="UniProtKB-KW"/>
</dbReference>
<dbReference type="Gene3D" id="1.20.920.20">
    <property type="match status" value="2"/>
</dbReference>
<dbReference type="InterPro" id="IPR004273">
    <property type="entry name" value="Dynein_heavy_D6_P-loop"/>
</dbReference>
<comment type="subunit">
    <text evidence="3">Consists of at least two heavy chains and a number of intermediate and light chains.</text>
</comment>
<comment type="caution">
    <text evidence="17">The sequence shown here is derived from an EMBL/GenBank/DDBJ whole genome shotgun (WGS) entry which is preliminary data.</text>
</comment>
<dbReference type="Pfam" id="PF12781">
    <property type="entry name" value="AAA_9"/>
    <property type="match status" value="1"/>
</dbReference>
<feature type="domain" description="AAA+ ATPase" evidence="16">
    <location>
        <begin position="1753"/>
        <end position="1919"/>
    </location>
</feature>
<evidence type="ECO:0000256" key="8">
    <source>
        <dbReference type="ARBA" id="ARBA00022741"/>
    </source>
</evidence>
<dbReference type="GO" id="GO:0005858">
    <property type="term" value="C:axonemal dynein complex"/>
    <property type="evidence" value="ECO:0007669"/>
    <property type="project" value="TreeGrafter"/>
</dbReference>
<dbReference type="Gene3D" id="3.40.50.300">
    <property type="entry name" value="P-loop containing nucleotide triphosphate hydrolases"/>
    <property type="match status" value="5"/>
</dbReference>
<dbReference type="Gene3D" id="1.10.8.710">
    <property type="match status" value="1"/>
</dbReference>
<keyword evidence="5" id="KW-0963">Cytoplasm</keyword>
<dbReference type="Gene3D" id="1.10.8.720">
    <property type="entry name" value="Region D6 of dynein motor"/>
    <property type="match status" value="1"/>
</dbReference>
<dbReference type="GO" id="GO:0005874">
    <property type="term" value="C:microtubule"/>
    <property type="evidence" value="ECO:0007669"/>
    <property type="project" value="UniProtKB-KW"/>
</dbReference>
<dbReference type="OrthoDB" id="447173at2759"/>
<evidence type="ECO:0000256" key="10">
    <source>
        <dbReference type="ARBA" id="ARBA00023017"/>
    </source>
</evidence>
<dbReference type="Gene3D" id="1.10.472.130">
    <property type="match status" value="1"/>
</dbReference>
<dbReference type="FunFam" id="1.20.58.1120:FF:000013">
    <property type="entry name" value="Dynein heavy chain-like protein"/>
    <property type="match status" value="1"/>
</dbReference>
<dbReference type="Gene3D" id="1.20.1270.280">
    <property type="match status" value="1"/>
</dbReference>
<evidence type="ECO:0000256" key="9">
    <source>
        <dbReference type="ARBA" id="ARBA00022840"/>
    </source>
</evidence>
<sequence length="3450" mass="392826">MEVFAPANSSTAAAVTFITFVQDLKKKTKAWGPMIELCANGEKTLERFRYQFPDDWLYSDQLRGEWSAYNEILKRKNDSIQEQLAGLQLKIVAEDKIIENKINDILQEWEQTRPVQGNMRADTAMNTINVFEGKLNRVQEEYDLVCRAKEALDLELTRHTRLEPVFEELRDLKAVWTALSGIWSQIGELREMSWATVQPRKLRQQIDGLLTSTKDMPTRMRQYAAFEYVQDILRGLIKSNSLVSELKSEALKDRHWKQLFKNLRLPAQISLQYMTLGHVYDLDLKKNENTIKEVIIQAQGEMALEEYIKQVKETWTSYTLDLVNYQNKCRLIRGWDDLFNKCSENLNSLTAMKLSPYYKVFEEEAGSWEEKLNRIHVLFDVWIDVQRQWVYLEGIFSGSADIKHLLPVESSRFQNINSEFLMVMKKVYKSPFVLDVLNIQSIQKSLERLADLLNKIQKALGEYLERERSSFPRFYFVGDEDLLEIIGNSKDILRIMKHLKKMFAGISTVSLDEDLTQIQGMASREGEEVPFSEPILLKDYPKINDWLARIETMMRLSLANLLSDSVAELQTFYGQGPLQQDQFMQWMEKYPAQLVTLAIQVAWTASVESSFEASKTPEPTLEIIIQALDLLADVVLQELKPVTRRKCEHLITELVHQRDVIRTLIQQGVSDAKNFTWLYQMRFYLDKAAENPLDRLSIMAADASFPYGWEYLGVVDRLVQTPLTDRVYLTLTQALDNQLGGAPFGPAGTGKTESVKALGVQLGRFVLVFCCDETFDFQAMGRIFVGLCQVGAWGCFDEFNRLEERILSAVSQQVQAIQQGLMALTKNPNIEIELVGKSLKINQNIGIFITTNPNYAGRSQLPPNLTKLFRPMAMTRPDRELIAQVMLFSQGFRTAESLASKIVPFFNLCDEQLSPQPHYDFGLRALKAVLASAGILKRERLQSSRLESEDEESVGALSDNVSEQIILIQSVTETIVPKLVADDVPLLTSLLADVFPGVDYMPVDLDALRTQILKVCADRRLVDGERWINKILQLYQIQKIQHGLMMVGPSGSGKSNAWQVLLAALERLDGIEGVSYVIDPKAVHKDALYGTLDQTTREWNDGLFTHILRKIVDDVRGESGKRHWIIFDGDVDPEWVENLNSVLDDNKLLTLPNGERLNLPPNVRIMFEVEHLKYATLATVSRCGMIWFSEDVVEPSMMYRNYLSTLSSVPLDADDEDINDVIGGRGINADTSANLETQKQIVGVLERYFQDGELVSAALTYAESIEHIMDFTVTRALNTLFSLVNKTVRNVIEYNLQHSDFPLPPERVEQYISKRLLVSIIWAFSGDGKLDLRAEMGEFLRKQTGIDLPPLGPGSSLIDYDVQVNSGEWVAWQSRVPSIDIESHAVTASDVVVPTMDTVRHEEVLYSWLSEHKPLMLCGPPGSGKTMTLFSALRKLPDMEVVGLNFSSATTPELILKTFEQYCEFRKTPNGVVLAPIQIGRWLVVFCDEINLPATDKYGTQRVISFLRQLVETGGYWRSSDMAWVKLERIQFVGACNPPTDPGRVPLSHRFLRHAPLVMVDYPGELSLKQIYGTYNRALLKVVPNLRAYSEPLTDAMVSFYLASQKRFTTDIQAHYVYSPRELTRWVRGIYEAIRPLETLSVEGLVRVWAHEALRLFQDRLVTEEEKTWTDDNIDSVAMDNFPTIGREEALNRPILYSNWTSKNYIPVDRETLREYTKARLRVFYEEELDVPLVLFNDVLDHVLRIDRVFHQIQGHLLLIGVSGSGKTTLSRFVAWMNGLSIFQIKVSNKYTGEDFDDDLRTVLRRAGCKSEKICFIMDESNVLDSGFLERMNTLLANAEVPGLFEGDEHAALMTACKEGSQRDGLMLDSPEELYKWFTQQVAKNLHVVFTMNPPENGLASRAATSPALFNRCVLDWFGDWSDQAFYQVGMEFTHTLDLDVPSYVPPTHFPIAYRALSLPPLHRTAVVNGLVHVHQSLHQINQRLSRRQGRYNYVTPRHYLDFINHYVRLYNEKRTELEEQQRHLHVGLDKLRDTVTQVEELRKSLAIKRSQLEAKSAEANEKLKRMVDDQQEAEQKKAASIQMQAELAEQDRYIQERRAVVMADLADAEPAVVEAQAAVSNIKKNHLQEVRSMANPPEAVKLAMESVCTILGHKIDSWRAVQLIIRGDDFIQRIVRFDTNAQMTKRLRELMKKEFVSRPSYNFETVQRASKACGPLVKWVLAQVKFSEILDKVEPLRNEVQSLEDQAETTKKQAHAMVKMISQLESKIEQYKEEYARLISETQAIKSEMERVQAKVDRSMKLLESLSSERGRWESGSRTFEAEMSTIVGDVLLSAAFLAYGGFFDQHYREVMWQEWSAHLNEANIKFKPELSFTEYLSTADDRLSWQSKSLPSDNLTTENAIMLKRFDRYPLIIDPTGQATAFLLNEYKERKITVTSFLDESFLKVLESALRFGNPLLIQDVEHLDPILNAVLNKEIRRTGGRVLIRLGNQDIDFSPSFTMFLSTRDPSVEFSPDICSRVTFVNFTMTRSSLQSQSLDQVLKVERPDTERKRTDLMKVQGEFRLRLRTLEKLLLQALNESQGNILDDDKVIDTLETLKREAAEITRKVEETDIVMREVEQVTAEYLPLAQACSSVFFILEQLNIVNHFYQFSLRFFLDIFDYVLHHNPNLKNVTDHGLRRDILLKDLFLVVYRRTSRALLYRDHLMLAVLLAQVKLRAVEDISDELEFLLESGDGLAAAAPATQEQAHPILSAEQIVRLRNFSKQSIFKPVEAHIADHEDVWVPFLESVNPEKQVPTPWDAGAPALEAIRALLLIKCFRPDRLLQSTAMFVRAVFETDISAEASYDLGLLVADEIPASTPVALVSVTGYDASYRVDSLVKNTGARSTSVAMGSQEGFTLADQAIAAAARQGTWVLLKNVHLAPSWLGQLEKKLQTLNPHRNFRLFLTMEANPSIPVNILRQSRLIMNEPPPGIKANLLDSLRAITPQQLSQGPVEKARLYFLLAWFHAVVQERLRYVPLGWSKSYDFNDSDMASAFGTIDTWLSSISRGKTNVDPVTIPWDALRTLIKQSVYGGRVDSDFDQRILDSFVDTLFTAKAYNLDFDLVPSLSGDQMLLVPEGTKIEHFLSWVQKLPEREPPSWLSLPPTAERVIAVAQGHELLGKLRKMRTLADDDDELSSTTTQKQTSQQPAWMRTLLERCREWLGLLPSTFNTLASSTSDHQDPLYRLFAREGGIGRKLLDTIKKDLGDVVKICLGELKQTNHLRTLMSSLMKGTIPNHWRRYKVNKSMAVSGWIADFARRLVQLDHIASLDNLNNVEVWLGGLFFPEAYITATRQAVAHRKKWSLETLTLRLDLERVNDPGSYVVDGLVLEGASWTDDRLTLNDGDAVRLNPSQLRWVQTDEATQQGIVNLPVYLNNDRSDVLFTVDLPFDSAAGSLVATRAVCLTAGG</sequence>
<dbReference type="InterPro" id="IPR043157">
    <property type="entry name" value="Dynein_AAA1S"/>
</dbReference>
<dbReference type="FunFam" id="1.20.1270.280:FF:000004">
    <property type="entry name" value="Cytoplasmic dynein heavy chain 2"/>
    <property type="match status" value="1"/>
</dbReference>
<proteinExistence type="inferred from homology"/>
<dbReference type="Gene3D" id="1.20.58.1120">
    <property type="match status" value="1"/>
</dbReference>
<evidence type="ECO:0000256" key="6">
    <source>
        <dbReference type="ARBA" id="ARBA00022701"/>
    </source>
</evidence>
<keyword evidence="12" id="KW-0505">Motor protein</keyword>
<dbReference type="EMBL" id="MU157824">
    <property type="protein sequence ID" value="KAF9535755.1"/>
    <property type="molecule type" value="Genomic_DNA"/>
</dbReference>
<evidence type="ECO:0000256" key="13">
    <source>
        <dbReference type="ARBA" id="ARBA00023212"/>
    </source>
</evidence>
<keyword evidence="10" id="KW-0243">Dynein</keyword>
<evidence type="ECO:0000313" key="17">
    <source>
        <dbReference type="EMBL" id="KAF9535755.1"/>
    </source>
</evidence>
<keyword evidence="11 15" id="KW-0175">Coiled coil</keyword>
<name>A0A9P6EUI0_9AGAR</name>
<dbReference type="FunFam" id="3.40.50.300:FF:000517">
    <property type="entry name" value="Cytoplasmic dynein heavy chain 1"/>
    <property type="match status" value="1"/>
</dbReference>
<dbReference type="GO" id="GO:0008569">
    <property type="term" value="F:minus-end-directed microtubule motor activity"/>
    <property type="evidence" value="ECO:0007669"/>
    <property type="project" value="InterPro"/>
</dbReference>
<dbReference type="CDD" id="cd00009">
    <property type="entry name" value="AAA"/>
    <property type="match status" value="2"/>
</dbReference>
<dbReference type="FunFam" id="1.10.8.1220:FF:000002">
    <property type="entry name" value="cytoplasmic dynein 1 heavy chain 1-like"/>
    <property type="match status" value="1"/>
</dbReference>
<evidence type="ECO:0000256" key="1">
    <source>
        <dbReference type="ARBA" id="ARBA00004245"/>
    </source>
</evidence>
<dbReference type="FunFam" id="1.10.8.720:FF:000003">
    <property type="entry name" value="Cytoplasmic dynein heavy chain 2"/>
    <property type="match status" value="1"/>
</dbReference>
<dbReference type="Pfam" id="PF03028">
    <property type="entry name" value="Dynein_heavy"/>
    <property type="match status" value="1"/>
</dbReference>
<dbReference type="InterPro" id="IPR054354">
    <property type="entry name" value="DYNC2H1-like_lid"/>
</dbReference>
<dbReference type="FunFam" id="1.10.8.710:FF:000005">
    <property type="entry name" value="Cytoplasmic dynein heavy chain 1"/>
    <property type="match status" value="1"/>
</dbReference>
<evidence type="ECO:0000313" key="18">
    <source>
        <dbReference type="Proteomes" id="UP000807306"/>
    </source>
</evidence>
<dbReference type="InterPro" id="IPR041658">
    <property type="entry name" value="AAA_lid_11"/>
</dbReference>
<dbReference type="InterPro" id="IPR043160">
    <property type="entry name" value="Dynein_C_barrel"/>
</dbReference>
<dbReference type="Pfam" id="PF12774">
    <property type="entry name" value="AAA_6"/>
    <property type="match status" value="1"/>
</dbReference>
<dbReference type="InterPro" id="IPR035699">
    <property type="entry name" value="AAA_6"/>
</dbReference>
<dbReference type="Pfam" id="PF17852">
    <property type="entry name" value="Dynein_AAA_lid"/>
    <property type="match status" value="1"/>
</dbReference>
<comment type="subcellular location">
    <subcellularLocation>
        <location evidence="1">Cytoplasm</location>
        <location evidence="1">Cytoskeleton</location>
    </subcellularLocation>
</comment>
<comment type="similarity">
    <text evidence="2">Belongs to the dynein heavy chain family.</text>
</comment>
<dbReference type="Gene3D" id="1.10.287.2620">
    <property type="match status" value="1"/>
</dbReference>
<dbReference type="GO" id="GO:0072384">
    <property type="term" value="P:organelle transport along microtubule"/>
    <property type="evidence" value="ECO:0007669"/>
    <property type="project" value="UniProtKB-ARBA"/>
</dbReference>
<keyword evidence="7" id="KW-0677">Repeat</keyword>
<dbReference type="SMART" id="SM00382">
    <property type="entry name" value="AAA"/>
    <property type="match status" value="3"/>
</dbReference>
<evidence type="ECO:0000256" key="15">
    <source>
        <dbReference type="SAM" id="Coils"/>
    </source>
</evidence>
<feature type="coiled-coil region" evidence="15">
    <location>
        <begin position="439"/>
        <end position="466"/>
    </location>
</feature>
<feature type="coiled-coil region" evidence="15">
    <location>
        <begin position="2029"/>
        <end position="2077"/>
    </location>
</feature>
<dbReference type="PANTHER" id="PTHR46532:SF4">
    <property type="entry name" value="AAA+ ATPASE DOMAIN-CONTAINING PROTEIN"/>
    <property type="match status" value="1"/>
</dbReference>
<dbReference type="InterPro" id="IPR024743">
    <property type="entry name" value="Dynein_HC_stalk"/>
</dbReference>
<keyword evidence="6" id="KW-0493">Microtubule</keyword>
<dbReference type="GO" id="GO:0007097">
    <property type="term" value="P:nuclear migration"/>
    <property type="evidence" value="ECO:0007669"/>
    <property type="project" value="UniProtKB-ARBA"/>
</dbReference>
<dbReference type="Pfam" id="PF18198">
    <property type="entry name" value="AAA_lid_11"/>
    <property type="match status" value="1"/>
</dbReference>
<dbReference type="GO" id="GO:0051959">
    <property type="term" value="F:dynein light intermediate chain binding"/>
    <property type="evidence" value="ECO:0007669"/>
    <property type="project" value="InterPro"/>
</dbReference>
<dbReference type="Pfam" id="PF08393">
    <property type="entry name" value="DHC_N2"/>
    <property type="match status" value="1"/>
</dbReference>
<evidence type="ECO:0000256" key="11">
    <source>
        <dbReference type="ARBA" id="ARBA00023054"/>
    </source>
</evidence>
<dbReference type="FunFam" id="1.20.140.100:FF:000002">
    <property type="entry name" value="Cytoplasmic dynein heavy chain 1"/>
    <property type="match status" value="1"/>
</dbReference>
<evidence type="ECO:0000256" key="2">
    <source>
        <dbReference type="ARBA" id="ARBA00008887"/>
    </source>
</evidence>
<keyword evidence="8" id="KW-0547">Nucleotide-binding</keyword>
<dbReference type="Pfam" id="PF12777">
    <property type="entry name" value="MT"/>
    <property type="match status" value="1"/>
</dbReference>
<dbReference type="InterPro" id="IPR035706">
    <property type="entry name" value="AAA_9"/>
</dbReference>
<gene>
    <name evidence="17" type="ORF">CPB83DRAFT_901436</name>
</gene>
<protein>
    <recommendedName>
        <fullName evidence="4">Dynein heavy chain, cytoplasmic</fullName>
    </recommendedName>
    <alternativeName>
        <fullName evidence="14">Dynein heavy chain, cytosolic</fullName>
    </alternativeName>
</protein>
<feature type="coiled-coil region" evidence="15">
    <location>
        <begin position="2234"/>
        <end position="2310"/>
    </location>
</feature>
<evidence type="ECO:0000256" key="14">
    <source>
        <dbReference type="ARBA" id="ARBA00033439"/>
    </source>
</evidence>
<dbReference type="InterPro" id="IPR026983">
    <property type="entry name" value="DHC"/>
</dbReference>
<dbReference type="Gene3D" id="6.10.140.1060">
    <property type="match status" value="1"/>
</dbReference>
<evidence type="ECO:0000259" key="16">
    <source>
        <dbReference type="SMART" id="SM00382"/>
    </source>
</evidence>
<dbReference type="SUPFAM" id="SSF52540">
    <property type="entry name" value="P-loop containing nucleoside triphosphate hydrolases"/>
    <property type="match status" value="4"/>
</dbReference>
<dbReference type="InterPro" id="IPR041228">
    <property type="entry name" value="Dynein_C"/>
</dbReference>
<dbReference type="Gene3D" id="1.20.140.100">
    <property type="entry name" value="Dynein heavy chain, N-terminal domain 2"/>
    <property type="match status" value="1"/>
</dbReference>
<dbReference type="Gene3D" id="1.10.8.1220">
    <property type="match status" value="1"/>
</dbReference>
<dbReference type="InterPro" id="IPR042222">
    <property type="entry name" value="Dynein_2_N"/>
</dbReference>
<dbReference type="Pfam" id="PF12775">
    <property type="entry name" value="AAA_7"/>
    <property type="match status" value="1"/>
</dbReference>
<dbReference type="FunFam" id="1.20.920.20:FF:000002">
    <property type="entry name" value="Cytoplasmic dynein 1 heavy chain"/>
    <property type="match status" value="1"/>
</dbReference>
<evidence type="ECO:0000256" key="4">
    <source>
        <dbReference type="ARBA" id="ARBA00022197"/>
    </source>
</evidence>
<dbReference type="Gene3D" id="1.20.920.30">
    <property type="match status" value="1"/>
</dbReference>
<evidence type="ECO:0000256" key="12">
    <source>
        <dbReference type="ARBA" id="ARBA00023175"/>
    </source>
</evidence>
<keyword evidence="13" id="KW-0206">Cytoskeleton</keyword>
<dbReference type="GO" id="GO:0045505">
    <property type="term" value="F:dynein intermediate chain binding"/>
    <property type="evidence" value="ECO:0007669"/>
    <property type="project" value="InterPro"/>
</dbReference>
<evidence type="ECO:0000256" key="3">
    <source>
        <dbReference type="ARBA" id="ARBA00011655"/>
    </source>
</evidence>
<dbReference type="FunFam" id="3.10.490.20:FF:000004">
    <property type="entry name" value="Cytoplasmic dynein heavy chain 2"/>
    <property type="match status" value="1"/>
</dbReference>
<organism evidence="17 18">
    <name type="scientific">Crepidotus variabilis</name>
    <dbReference type="NCBI Taxonomy" id="179855"/>
    <lineage>
        <taxon>Eukaryota</taxon>
        <taxon>Fungi</taxon>
        <taxon>Dikarya</taxon>
        <taxon>Basidiomycota</taxon>
        <taxon>Agaricomycotina</taxon>
        <taxon>Agaricomycetes</taxon>
        <taxon>Agaricomycetidae</taxon>
        <taxon>Agaricales</taxon>
        <taxon>Agaricineae</taxon>
        <taxon>Crepidotaceae</taxon>
        <taxon>Crepidotus</taxon>
    </lineage>
</organism>
<reference evidence="17" key="1">
    <citation type="submission" date="2020-11" db="EMBL/GenBank/DDBJ databases">
        <authorList>
            <consortium name="DOE Joint Genome Institute"/>
            <person name="Ahrendt S."/>
            <person name="Riley R."/>
            <person name="Andreopoulos W."/>
            <person name="Labutti K."/>
            <person name="Pangilinan J."/>
            <person name="Ruiz-Duenas F.J."/>
            <person name="Barrasa J.M."/>
            <person name="Sanchez-Garcia M."/>
            <person name="Camarero S."/>
            <person name="Miyauchi S."/>
            <person name="Serrano A."/>
            <person name="Linde D."/>
            <person name="Babiker R."/>
            <person name="Drula E."/>
            <person name="Ayuso-Fernandez I."/>
            <person name="Pacheco R."/>
            <person name="Padilla G."/>
            <person name="Ferreira P."/>
            <person name="Barriuso J."/>
            <person name="Kellner H."/>
            <person name="Castanera R."/>
            <person name="Alfaro M."/>
            <person name="Ramirez L."/>
            <person name="Pisabarro A.G."/>
            <person name="Kuo A."/>
            <person name="Tritt A."/>
            <person name="Lipzen A."/>
            <person name="He G."/>
            <person name="Yan M."/>
            <person name="Ng V."/>
            <person name="Cullen D."/>
            <person name="Martin F."/>
            <person name="Rosso M.-N."/>
            <person name="Henrissat B."/>
            <person name="Hibbett D."/>
            <person name="Martinez A.T."/>
            <person name="Grigoriev I.V."/>
        </authorList>
    </citation>
    <scope>NUCLEOTIDE SEQUENCE</scope>
    <source>
        <strain evidence="17">CBS 506.95</strain>
    </source>
</reference>
<dbReference type="InterPro" id="IPR024317">
    <property type="entry name" value="Dynein_heavy_chain_D4_dom"/>
</dbReference>
<dbReference type="InterPro" id="IPR013602">
    <property type="entry name" value="Dynein_heavy_linker"/>
</dbReference>
<dbReference type="FunFam" id="1.10.287.2620:FF:000001">
    <property type="entry name" value="Cytoplasmic dynein heavy chain 1"/>
    <property type="match status" value="1"/>
</dbReference>
<feature type="domain" description="AAA+ ATPase" evidence="16">
    <location>
        <begin position="1411"/>
        <end position="1561"/>
    </location>
</feature>
<dbReference type="InterPro" id="IPR027417">
    <property type="entry name" value="P-loop_NTPase"/>
</dbReference>
<dbReference type="Pfam" id="PF12780">
    <property type="entry name" value="AAA_8"/>
    <property type="match status" value="1"/>
</dbReference>
<dbReference type="InterPro" id="IPR042228">
    <property type="entry name" value="Dynein_linker_3"/>
</dbReference>
<accession>A0A9P6EUI0</accession>
<feature type="domain" description="AAA+ ATPase" evidence="16">
    <location>
        <begin position="737"/>
        <end position="887"/>
    </location>
</feature>
<dbReference type="Proteomes" id="UP000807306">
    <property type="component" value="Unassembled WGS sequence"/>
</dbReference>
<dbReference type="FunFam" id="3.40.50.300:FF:000122">
    <property type="entry name" value="Cytoplasmic dynein 1 heavy chain"/>
    <property type="match status" value="1"/>
</dbReference>